<feature type="compositionally biased region" description="Low complexity" evidence="1">
    <location>
        <begin position="74"/>
        <end position="100"/>
    </location>
</feature>
<dbReference type="Gene3D" id="3.40.50.150">
    <property type="entry name" value="Vaccinia Virus protein VP39"/>
    <property type="match status" value="1"/>
</dbReference>
<evidence type="ECO:0000313" key="4">
    <source>
        <dbReference type="Proteomes" id="UP001465668"/>
    </source>
</evidence>
<dbReference type="Pfam" id="PF13489">
    <property type="entry name" value="Methyltransf_23"/>
    <property type="match status" value="1"/>
</dbReference>
<dbReference type="PANTHER" id="PTHR42912">
    <property type="entry name" value="METHYLTRANSFERASE"/>
    <property type="match status" value="1"/>
</dbReference>
<dbReference type="InterPro" id="IPR050508">
    <property type="entry name" value="Methyltransf_Superfamily"/>
</dbReference>
<keyword evidence="4" id="KW-1185">Reference proteome</keyword>
<evidence type="ECO:0000313" key="3">
    <source>
        <dbReference type="EMBL" id="KAK9770913.1"/>
    </source>
</evidence>
<evidence type="ECO:0008006" key="5">
    <source>
        <dbReference type="Google" id="ProtNLM"/>
    </source>
</evidence>
<dbReference type="SUPFAM" id="SSF53335">
    <property type="entry name" value="S-adenosyl-L-methionine-dependent methyltransferases"/>
    <property type="match status" value="1"/>
</dbReference>
<feature type="compositionally biased region" description="Polar residues" evidence="1">
    <location>
        <begin position="460"/>
        <end position="473"/>
    </location>
</feature>
<evidence type="ECO:0000256" key="2">
    <source>
        <dbReference type="SAM" id="Phobius"/>
    </source>
</evidence>
<dbReference type="InterPro" id="IPR029063">
    <property type="entry name" value="SAM-dependent_MTases_sf"/>
</dbReference>
<sequence length="482" mass="53236">MTMQSPASARRAVRVASHWSPCTQGVVRVSQPSIATRSVRRASSGPVKRSSPKPIPGSNKAKPLPFKTTPSPKSVPQEPASSSSSSSSSTPNPDSGSTTSNGSTARQKFSIAELVRTRWIALFGTGAAALCIGSFTASFIWQNSTPAPVYCTGHEPAVPTGRPAIQSPLEFDLHLDKSEHRYGITKLRRKLGAEAKGHVLEVAVGTGRNLEFYDWGKLIAQFVTKGERNKDLLEKSGYGRSKIEDVVEMESFTGVDISESMLDIGLKRIRSVVPHGTEILPVKKPVFAELAKADEGRWSLNMLGGRFRILKGDAQNELPRPKTLAATDKYDTVVQTFGLCSVRDPTKLLENMAHAVRPETGRIILLEHGRSWWDLVNGLLDRTAKGHFERFGCWWNRDIEMIVEDAQRKIPGLEVVEIKRPGWGKFGTHFWIELRVRQVPNAKQEQSAAKPAHEPDENRSSWWSIGSSALTTKPKSEDERKN</sequence>
<keyword evidence="2" id="KW-1133">Transmembrane helix</keyword>
<comment type="caution">
    <text evidence="3">The sequence shown here is derived from an EMBL/GenBank/DDBJ whole genome shotgun (WGS) entry which is preliminary data.</text>
</comment>
<feature type="region of interest" description="Disordered" evidence="1">
    <location>
        <begin position="26"/>
        <end position="104"/>
    </location>
</feature>
<evidence type="ECO:0000256" key="1">
    <source>
        <dbReference type="SAM" id="MobiDB-lite"/>
    </source>
</evidence>
<keyword evidence="2" id="KW-0472">Membrane</keyword>
<keyword evidence="2" id="KW-0812">Transmembrane</keyword>
<organism evidence="3 4">
    <name type="scientific">Seiridium cardinale</name>
    <dbReference type="NCBI Taxonomy" id="138064"/>
    <lineage>
        <taxon>Eukaryota</taxon>
        <taxon>Fungi</taxon>
        <taxon>Dikarya</taxon>
        <taxon>Ascomycota</taxon>
        <taxon>Pezizomycotina</taxon>
        <taxon>Sordariomycetes</taxon>
        <taxon>Xylariomycetidae</taxon>
        <taxon>Amphisphaeriales</taxon>
        <taxon>Sporocadaceae</taxon>
        <taxon>Seiridium</taxon>
    </lineage>
</organism>
<reference evidence="3 4" key="1">
    <citation type="submission" date="2024-02" db="EMBL/GenBank/DDBJ databases">
        <title>First draft genome assembly of two strains of Seiridium cardinale.</title>
        <authorList>
            <person name="Emiliani G."/>
            <person name="Scali E."/>
        </authorList>
    </citation>
    <scope>NUCLEOTIDE SEQUENCE [LARGE SCALE GENOMIC DNA]</scope>
    <source>
        <strain evidence="3 4">BM-138-000479</strain>
    </source>
</reference>
<name>A0ABR2XAU2_9PEZI</name>
<accession>A0ABR2XAU2</accession>
<dbReference type="EMBL" id="JARVKM010000083">
    <property type="protein sequence ID" value="KAK9770913.1"/>
    <property type="molecule type" value="Genomic_DNA"/>
</dbReference>
<dbReference type="Proteomes" id="UP001465668">
    <property type="component" value="Unassembled WGS sequence"/>
</dbReference>
<dbReference type="PANTHER" id="PTHR42912:SF83">
    <property type="entry name" value="METHYLTRANSFERASE TYPE 11 DOMAIN-CONTAINING PROTEIN"/>
    <property type="match status" value="1"/>
</dbReference>
<feature type="transmembrane region" description="Helical" evidence="2">
    <location>
        <begin position="119"/>
        <end position="141"/>
    </location>
</feature>
<feature type="region of interest" description="Disordered" evidence="1">
    <location>
        <begin position="442"/>
        <end position="482"/>
    </location>
</feature>
<protein>
    <recommendedName>
        <fullName evidence="5">S-adenosyl-L-methionine-dependent methyltransferase</fullName>
    </recommendedName>
</protein>
<proteinExistence type="predicted"/>
<gene>
    <name evidence="3" type="ORF">SCAR479_12372</name>
</gene>